<feature type="transmembrane region" description="Helical" evidence="2">
    <location>
        <begin position="50"/>
        <end position="68"/>
    </location>
</feature>
<feature type="compositionally biased region" description="Basic and acidic residues" evidence="1">
    <location>
        <begin position="15"/>
        <end position="44"/>
    </location>
</feature>
<proteinExistence type="predicted"/>
<dbReference type="KEGG" id="sace:GIY23_00635"/>
<dbReference type="EMBL" id="CP045929">
    <property type="protein sequence ID" value="QGK71942.1"/>
    <property type="molecule type" value="Genomic_DNA"/>
</dbReference>
<gene>
    <name evidence="3" type="ORF">GIY23_00635</name>
</gene>
<reference evidence="4" key="1">
    <citation type="submission" date="2019-11" db="EMBL/GenBank/DDBJ databases">
        <title>The complete genome sequence of Saccharopolyspora sp. E2A.</title>
        <authorList>
            <person name="Zhang G."/>
        </authorList>
    </citation>
    <scope>NUCLEOTIDE SEQUENCE [LARGE SCALE GENOMIC DNA]</scope>
    <source>
        <strain evidence="4">E2A</strain>
    </source>
</reference>
<organism evidence="3 4">
    <name type="scientific">Allosaccharopolyspora coralli</name>
    <dbReference type="NCBI Taxonomy" id="2665642"/>
    <lineage>
        <taxon>Bacteria</taxon>
        <taxon>Bacillati</taxon>
        <taxon>Actinomycetota</taxon>
        <taxon>Actinomycetes</taxon>
        <taxon>Pseudonocardiales</taxon>
        <taxon>Pseudonocardiaceae</taxon>
        <taxon>Allosaccharopolyspora</taxon>
    </lineage>
</organism>
<dbReference type="Proteomes" id="UP000371041">
    <property type="component" value="Chromosome"/>
</dbReference>
<dbReference type="AlphaFoldDB" id="A0A5Q3QBV6"/>
<name>A0A5Q3QBV6_9PSEU</name>
<accession>A0A5Q3QBV6</accession>
<keyword evidence="2" id="KW-1133">Transmembrane helix</keyword>
<keyword evidence="2" id="KW-0472">Membrane</keyword>
<evidence type="ECO:0000256" key="2">
    <source>
        <dbReference type="SAM" id="Phobius"/>
    </source>
</evidence>
<protein>
    <submittedName>
        <fullName evidence="3">Uncharacterized protein</fullName>
    </submittedName>
</protein>
<evidence type="ECO:0000313" key="3">
    <source>
        <dbReference type="EMBL" id="QGK71942.1"/>
    </source>
</evidence>
<feature type="region of interest" description="Disordered" evidence="1">
    <location>
        <begin position="142"/>
        <end position="192"/>
    </location>
</feature>
<keyword evidence="2" id="KW-0812">Transmembrane</keyword>
<evidence type="ECO:0000313" key="4">
    <source>
        <dbReference type="Proteomes" id="UP000371041"/>
    </source>
</evidence>
<feature type="region of interest" description="Disordered" evidence="1">
    <location>
        <begin position="1"/>
        <end position="44"/>
    </location>
</feature>
<evidence type="ECO:0000256" key="1">
    <source>
        <dbReference type="SAM" id="MobiDB-lite"/>
    </source>
</evidence>
<feature type="compositionally biased region" description="Polar residues" evidence="1">
    <location>
        <begin position="146"/>
        <end position="178"/>
    </location>
</feature>
<sequence length="192" mass="20370">MRFQDAETATPREPTLAEKRARVAAEKRRDEKEQAEVAEATRKSDQRRKVLIGSGVTVGVVALVAAFYSGSAYSTQKNAVEAQCTVQRGGETIAQPDEHCDENYARENGGQFIGGMWMMPIFLPGGGFGGYPQPGQYRYSYSSPGTQGTAPGQRVANPNFNAPSGNTKVTTKSGSTVQRGGFGIGNKGPSGG</sequence>
<feature type="compositionally biased region" description="Gly residues" evidence="1">
    <location>
        <begin position="180"/>
        <end position="192"/>
    </location>
</feature>
<keyword evidence="4" id="KW-1185">Reference proteome</keyword>